<protein>
    <submittedName>
        <fullName evidence="2">Uncharacterized protein</fullName>
    </submittedName>
</protein>
<evidence type="ECO:0000313" key="2">
    <source>
        <dbReference type="EMBL" id="MBU8822377.1"/>
    </source>
</evidence>
<keyword evidence="3" id="KW-1185">Reference proteome</keyword>
<dbReference type="Proteomes" id="UP000696413">
    <property type="component" value="Unassembled WGS sequence"/>
</dbReference>
<gene>
    <name evidence="2" type="ORF">KL859_05740</name>
</gene>
<name>A0ABS6HIA2_MYCGD</name>
<evidence type="ECO:0000256" key="1">
    <source>
        <dbReference type="SAM" id="MobiDB-lite"/>
    </source>
</evidence>
<sequence length="112" mass="11289">MNSGHLSEEPQEERGAPGSRDTGSDQPSGGPADRPSGTYAGDETVPAHGGAKDSVKTEQAPADAEPAVPPYADRQTSAKSEGDQTEGQGARTGGAVKPTPTSGAHRANEPNP</sequence>
<evidence type="ECO:0000313" key="3">
    <source>
        <dbReference type="Proteomes" id="UP000696413"/>
    </source>
</evidence>
<comment type="caution">
    <text evidence="2">The sequence shown here is derived from an EMBL/GenBank/DDBJ whole genome shotgun (WGS) entry which is preliminary data.</text>
</comment>
<feature type="compositionally biased region" description="Basic and acidic residues" evidence="1">
    <location>
        <begin position="1"/>
        <end position="15"/>
    </location>
</feature>
<reference evidence="2 3" key="1">
    <citation type="submission" date="2021-05" db="EMBL/GenBank/DDBJ databases">
        <title>Draft Genome Sequences of Clinical Respiratory Isolates of Mycobacterium goodii Recovered in Ireland.</title>
        <authorList>
            <person name="Flanagan P.R."/>
            <person name="Mok S."/>
            <person name="Roycroft E."/>
            <person name="Rogers T.R."/>
            <person name="Fitzgibbon M."/>
        </authorList>
    </citation>
    <scope>NUCLEOTIDE SEQUENCE [LARGE SCALE GENOMIC DNA]</scope>
    <source>
        <strain evidence="2 3">14IE55</strain>
    </source>
</reference>
<accession>A0ABS6HIA2</accession>
<dbReference type="EMBL" id="JAHBOM010000004">
    <property type="protein sequence ID" value="MBU8822377.1"/>
    <property type="molecule type" value="Genomic_DNA"/>
</dbReference>
<feature type="region of interest" description="Disordered" evidence="1">
    <location>
        <begin position="1"/>
        <end position="112"/>
    </location>
</feature>
<organism evidence="2 3">
    <name type="scientific">Mycolicibacterium goodii</name>
    <name type="common">Mycobacterium goodii</name>
    <dbReference type="NCBI Taxonomy" id="134601"/>
    <lineage>
        <taxon>Bacteria</taxon>
        <taxon>Bacillati</taxon>
        <taxon>Actinomycetota</taxon>
        <taxon>Actinomycetes</taxon>
        <taxon>Mycobacteriales</taxon>
        <taxon>Mycobacteriaceae</taxon>
        <taxon>Mycolicibacterium</taxon>
    </lineage>
</organism>
<proteinExistence type="predicted"/>